<dbReference type="InterPro" id="IPR010119">
    <property type="entry name" value="Gluconeogen_factor"/>
</dbReference>
<proteinExistence type="inferred from homology"/>
<dbReference type="HOGENOM" id="CLU_044041_0_0_9"/>
<gene>
    <name evidence="4" type="ordered locus">TherJR_2718</name>
</gene>
<evidence type="ECO:0000313" key="5">
    <source>
        <dbReference type="Proteomes" id="UP000002377"/>
    </source>
</evidence>
<keyword evidence="3" id="KW-0472">Membrane</keyword>
<organism evidence="4 5">
    <name type="scientific">Thermincola potens (strain JR)</name>
    <dbReference type="NCBI Taxonomy" id="635013"/>
    <lineage>
        <taxon>Bacteria</taxon>
        <taxon>Bacillati</taxon>
        <taxon>Bacillota</taxon>
        <taxon>Clostridia</taxon>
        <taxon>Eubacteriales</taxon>
        <taxon>Thermincolaceae</taxon>
        <taxon>Thermincola</taxon>
    </lineage>
</organism>
<accession>D5XCA0</accession>
<dbReference type="AlphaFoldDB" id="D5XCA0"/>
<dbReference type="Pfam" id="PF01933">
    <property type="entry name" value="CofD"/>
    <property type="match status" value="1"/>
</dbReference>
<reference evidence="4 5" key="1">
    <citation type="submission" date="2010-05" db="EMBL/GenBank/DDBJ databases">
        <title>Complete sequence of Thermincola sp. JR.</title>
        <authorList>
            <consortium name="US DOE Joint Genome Institute"/>
            <person name="Lucas S."/>
            <person name="Copeland A."/>
            <person name="Lapidus A."/>
            <person name="Cheng J.-F."/>
            <person name="Bruce D."/>
            <person name="Goodwin L."/>
            <person name="Pitluck S."/>
            <person name="Chertkov O."/>
            <person name="Detter J.C."/>
            <person name="Han C."/>
            <person name="Tapia R."/>
            <person name="Land M."/>
            <person name="Hauser L."/>
            <person name="Kyrpides N."/>
            <person name="Mikhailova N."/>
            <person name="Hazen T.C."/>
            <person name="Woyke T."/>
        </authorList>
    </citation>
    <scope>NUCLEOTIDE SEQUENCE [LARGE SCALE GENOMIC DNA]</scope>
    <source>
        <strain evidence="4 5">JR</strain>
    </source>
</reference>
<evidence type="ECO:0000256" key="2">
    <source>
        <dbReference type="HAMAP-Rule" id="MF_00973"/>
    </source>
</evidence>
<dbReference type="InterPro" id="IPR038136">
    <property type="entry name" value="CofD-like_dom_sf"/>
</dbReference>
<evidence type="ECO:0000256" key="3">
    <source>
        <dbReference type="SAM" id="Phobius"/>
    </source>
</evidence>
<protein>
    <recommendedName>
        <fullName evidence="2">Putative gluconeogenesis factor</fullName>
    </recommendedName>
</protein>
<dbReference type="STRING" id="635013.TherJR_2718"/>
<dbReference type="GO" id="GO:0008360">
    <property type="term" value="P:regulation of cell shape"/>
    <property type="evidence" value="ECO:0007669"/>
    <property type="project" value="UniProtKB-UniRule"/>
</dbReference>
<dbReference type="RefSeq" id="WP_013121542.1">
    <property type="nucleotide sequence ID" value="NC_014152.1"/>
</dbReference>
<dbReference type="GO" id="GO:0005737">
    <property type="term" value="C:cytoplasm"/>
    <property type="evidence" value="ECO:0007669"/>
    <property type="project" value="UniProtKB-SubCell"/>
</dbReference>
<dbReference type="eggNOG" id="COG0391">
    <property type="taxonomic scope" value="Bacteria"/>
</dbReference>
<keyword evidence="3" id="KW-0812">Transmembrane</keyword>
<dbReference type="Proteomes" id="UP000002377">
    <property type="component" value="Chromosome"/>
</dbReference>
<keyword evidence="1 2" id="KW-0963">Cytoplasm</keyword>
<name>D5XCA0_THEPJ</name>
<comment type="similarity">
    <text evidence="2">Belongs to the gluconeogenesis factor family.</text>
</comment>
<evidence type="ECO:0000256" key="1">
    <source>
        <dbReference type="ARBA" id="ARBA00022490"/>
    </source>
</evidence>
<dbReference type="InterPro" id="IPR002882">
    <property type="entry name" value="CofD"/>
</dbReference>
<dbReference type="CDD" id="cd07187">
    <property type="entry name" value="YvcK_like"/>
    <property type="match status" value="1"/>
</dbReference>
<dbReference type="GO" id="GO:0043743">
    <property type="term" value="F:LPPG:FO 2-phospho-L-lactate transferase activity"/>
    <property type="evidence" value="ECO:0007669"/>
    <property type="project" value="InterPro"/>
</dbReference>
<comment type="function">
    <text evidence="2">Required for morphogenesis under gluconeogenic growth conditions.</text>
</comment>
<dbReference type="PANTHER" id="PTHR30135">
    <property type="entry name" value="UNCHARACTERIZED PROTEIN YVCK-RELATED"/>
    <property type="match status" value="1"/>
</dbReference>
<keyword evidence="3" id="KW-1133">Transmembrane helix</keyword>
<comment type="subcellular location">
    <subcellularLocation>
        <location evidence="2">Cytoplasm</location>
    </subcellularLocation>
</comment>
<dbReference type="Gene3D" id="3.40.50.10680">
    <property type="entry name" value="CofD-like domains"/>
    <property type="match status" value="1"/>
</dbReference>
<dbReference type="PANTHER" id="PTHR30135:SF3">
    <property type="entry name" value="GLUCONEOGENESIS FACTOR-RELATED"/>
    <property type="match status" value="1"/>
</dbReference>
<keyword evidence="5" id="KW-1185">Reference proteome</keyword>
<dbReference type="EMBL" id="CP002028">
    <property type="protein sequence ID" value="ADG83552.1"/>
    <property type="molecule type" value="Genomic_DNA"/>
</dbReference>
<dbReference type="SUPFAM" id="SSF142338">
    <property type="entry name" value="CofD-like"/>
    <property type="match status" value="1"/>
</dbReference>
<feature type="transmembrane region" description="Helical" evidence="3">
    <location>
        <begin position="60"/>
        <end position="79"/>
    </location>
</feature>
<feature type="transmembrane region" description="Helical" evidence="3">
    <location>
        <begin position="16"/>
        <end position="36"/>
    </location>
</feature>
<dbReference type="HAMAP" id="MF_00973">
    <property type="entry name" value="Gluconeogen_factor"/>
    <property type="match status" value="1"/>
</dbReference>
<dbReference type="KEGG" id="tjr:TherJR_2718"/>
<evidence type="ECO:0000313" key="4">
    <source>
        <dbReference type="EMBL" id="ADG83552.1"/>
    </source>
</evidence>
<sequence length="450" mass="49367">MYRLKWLYPGMYVKRWLFLACTGLAILGLGLTLTFYREFSYFTRYVYDILAGLFQGKVDIKYAGLWICAAGFFILALGFRKTIKSIARVLAPDKENRLVDIIYETHQLERGPRIVVIGGGTGLSVLLRGLKKYTRNITAIVTVADDGGSSGQLRGELGILPPGDIRNCLVALADRESLMEDLFQHRFKNANGLSGHSLGNLLIAGMTQIAGNFETAIQEMGKVLAIRGRVLPVTLKHVALCAEFMDGTVVEGESRIPRTGKKIKRVFLRPADCEPLPGALEAIAEADIIVLGPGSLYTSIIPNLLVRGVADAIAASPAVTVYACNIMTQPGETDGFSASEHVRAIQEHAGSNLIQYAIINVQDVPRKLLKKYREEGAVPVRPDIKEIEKRGVKVIPENLVFESDLVRHDPEKLARVVIKLAEKIQPARKHEIVQAAVSRSEPGKGVSTDQ</sequence>
<dbReference type="NCBIfam" id="TIGR01826">
    <property type="entry name" value="CofD_related"/>
    <property type="match status" value="1"/>
</dbReference>